<accession>A0AA39R707</accession>
<sequence>MLVNSTILNATALLLNQPSYHRSVDQQAWLRDQYQAMGLEADYAVQKLSKFKNVQTDCLRFMNFILVKIRFPSDGNAEYIEDSLIATNLALRYRIEGPPDSVLSKKVDKYVTRTGKVTNFTGAIVDFDMHADCVIQLRLLQEIPTERLANFHNQLQNQYSSIGR</sequence>
<comment type="caution">
    <text evidence="1">The sequence shown here is derived from an EMBL/GenBank/DDBJ whole genome shotgun (WGS) entry which is preliminary data.</text>
</comment>
<dbReference type="EMBL" id="JAFEKC020000003">
    <property type="protein sequence ID" value="KAK0516097.1"/>
    <property type="molecule type" value="Genomic_DNA"/>
</dbReference>
<name>A0AA39R707_9LECA</name>
<dbReference type="Proteomes" id="UP001166286">
    <property type="component" value="Unassembled WGS sequence"/>
</dbReference>
<dbReference type="AlphaFoldDB" id="A0AA39R707"/>
<keyword evidence="2" id="KW-1185">Reference proteome</keyword>
<gene>
    <name evidence="1" type="ORF">JMJ35_002131</name>
</gene>
<evidence type="ECO:0000313" key="1">
    <source>
        <dbReference type="EMBL" id="KAK0516097.1"/>
    </source>
</evidence>
<evidence type="ECO:0000313" key="2">
    <source>
        <dbReference type="Proteomes" id="UP001166286"/>
    </source>
</evidence>
<proteinExistence type="predicted"/>
<reference evidence="1" key="1">
    <citation type="submission" date="2023-03" db="EMBL/GenBank/DDBJ databases">
        <title>Complete genome of Cladonia borealis.</title>
        <authorList>
            <person name="Park H."/>
        </authorList>
    </citation>
    <scope>NUCLEOTIDE SEQUENCE</scope>
    <source>
        <strain evidence="1">ANT050790</strain>
    </source>
</reference>
<organism evidence="1 2">
    <name type="scientific">Cladonia borealis</name>
    <dbReference type="NCBI Taxonomy" id="184061"/>
    <lineage>
        <taxon>Eukaryota</taxon>
        <taxon>Fungi</taxon>
        <taxon>Dikarya</taxon>
        <taxon>Ascomycota</taxon>
        <taxon>Pezizomycotina</taxon>
        <taxon>Lecanoromycetes</taxon>
        <taxon>OSLEUM clade</taxon>
        <taxon>Lecanoromycetidae</taxon>
        <taxon>Lecanorales</taxon>
        <taxon>Lecanorineae</taxon>
        <taxon>Cladoniaceae</taxon>
        <taxon>Cladonia</taxon>
    </lineage>
</organism>
<protein>
    <submittedName>
        <fullName evidence="1">Uncharacterized protein</fullName>
    </submittedName>
</protein>